<reference evidence="3 4" key="1">
    <citation type="submission" date="2018-04" db="EMBL/GenBank/DDBJ databases">
        <title>Massilia violaceinigra sp. nov., a novel purple-pigmented bacterium isolated from Tianshan glacier, Xinjiang, China.</title>
        <authorList>
            <person name="Wang H."/>
        </authorList>
    </citation>
    <scope>NUCLEOTIDE SEQUENCE [LARGE SCALE GENOMIC DNA]</scope>
    <source>
        <strain evidence="3 4">B448-2</strain>
    </source>
</reference>
<proteinExistence type="predicted"/>
<evidence type="ECO:0000313" key="4">
    <source>
        <dbReference type="Proteomes" id="UP000241421"/>
    </source>
</evidence>
<evidence type="ECO:0000313" key="3">
    <source>
        <dbReference type="EMBL" id="PWF55189.1"/>
    </source>
</evidence>
<evidence type="ECO:0000256" key="2">
    <source>
        <dbReference type="SAM" id="SignalP"/>
    </source>
</evidence>
<feature type="signal peptide" evidence="2">
    <location>
        <begin position="1"/>
        <end position="25"/>
    </location>
</feature>
<comment type="caution">
    <text evidence="3">The sequence shown here is derived from an EMBL/GenBank/DDBJ whole genome shotgun (WGS) entry which is preliminary data.</text>
</comment>
<dbReference type="PROSITE" id="PS51257">
    <property type="entry name" value="PROKAR_LIPOPROTEIN"/>
    <property type="match status" value="1"/>
</dbReference>
<feature type="compositionally biased region" description="Low complexity" evidence="1">
    <location>
        <begin position="81"/>
        <end position="92"/>
    </location>
</feature>
<keyword evidence="2" id="KW-0732">Signal</keyword>
<gene>
    <name evidence="3" type="ORF">C7C56_003160</name>
</gene>
<dbReference type="RefSeq" id="WP_106756044.1">
    <property type="nucleotide sequence ID" value="NZ_PXWF02000042.1"/>
</dbReference>
<accession>A0A2U2I6D3</accession>
<evidence type="ECO:0000256" key="1">
    <source>
        <dbReference type="SAM" id="MobiDB-lite"/>
    </source>
</evidence>
<organism evidence="3 4">
    <name type="scientific">Massilia glaciei</name>
    <dbReference type="NCBI Taxonomy" id="1524097"/>
    <lineage>
        <taxon>Bacteria</taxon>
        <taxon>Pseudomonadati</taxon>
        <taxon>Pseudomonadota</taxon>
        <taxon>Betaproteobacteria</taxon>
        <taxon>Burkholderiales</taxon>
        <taxon>Oxalobacteraceae</taxon>
        <taxon>Telluria group</taxon>
        <taxon>Massilia</taxon>
    </lineage>
</organism>
<name>A0A2U2I6D3_9BURK</name>
<dbReference type="AlphaFoldDB" id="A0A2U2I6D3"/>
<feature type="chain" id="PRO_5015440611" evidence="2">
    <location>
        <begin position="26"/>
        <end position="92"/>
    </location>
</feature>
<feature type="region of interest" description="Disordered" evidence="1">
    <location>
        <begin position="50"/>
        <end position="92"/>
    </location>
</feature>
<protein>
    <submittedName>
        <fullName evidence="3">Pilus assembly protein</fullName>
    </submittedName>
</protein>
<dbReference type="OrthoDB" id="8537668at2"/>
<dbReference type="EMBL" id="PXWF02000042">
    <property type="protein sequence ID" value="PWF55189.1"/>
    <property type="molecule type" value="Genomic_DNA"/>
</dbReference>
<keyword evidence="4" id="KW-1185">Reference proteome</keyword>
<sequence length="92" mass="9097">MNTCKHARITSALALALAAALSGCAAPAQVGFGDTVRAALGSQVIAPDAARNQDPVSGIDGRAARAASDNYERSFTTPQPAAAGSLLSGSAK</sequence>
<dbReference type="Proteomes" id="UP000241421">
    <property type="component" value="Unassembled WGS sequence"/>
</dbReference>